<dbReference type="PANTHER" id="PTHR12815:SF47">
    <property type="entry name" value="TRANSLOCATION AND ASSEMBLY MODULE SUBUNIT TAMA"/>
    <property type="match status" value="1"/>
</dbReference>
<dbReference type="Pfam" id="PF07244">
    <property type="entry name" value="POTRA"/>
    <property type="match status" value="4"/>
</dbReference>
<gene>
    <name evidence="10" type="ordered locus">MROS_1884</name>
</gene>
<accession>I6YX12</accession>
<evidence type="ECO:0000256" key="5">
    <source>
        <dbReference type="ARBA" id="ARBA00022737"/>
    </source>
</evidence>
<keyword evidence="4" id="KW-0732">Signal</keyword>
<proteinExistence type="predicted"/>
<dbReference type="InterPro" id="IPR039910">
    <property type="entry name" value="D15-like"/>
</dbReference>
<dbReference type="PIRSF" id="PIRSF006076">
    <property type="entry name" value="OM_assembly_OMP85"/>
    <property type="match status" value="1"/>
</dbReference>
<name>I6YX12_MELRP</name>
<feature type="domain" description="POTRA" evidence="9">
    <location>
        <begin position="371"/>
        <end position="448"/>
    </location>
</feature>
<keyword evidence="2" id="KW-1134">Transmembrane beta strand</keyword>
<dbReference type="PANTHER" id="PTHR12815">
    <property type="entry name" value="SORTING AND ASSEMBLY MACHINERY SAMM50 PROTEIN FAMILY MEMBER"/>
    <property type="match status" value="1"/>
</dbReference>
<evidence type="ECO:0000256" key="3">
    <source>
        <dbReference type="ARBA" id="ARBA00022692"/>
    </source>
</evidence>
<keyword evidence="5" id="KW-0677">Repeat</keyword>
<dbReference type="HOGENOM" id="CLU_007664_3_0_10"/>
<organism evidence="10 11">
    <name type="scientific">Melioribacter roseus (strain DSM 23840 / JCM 17771 / VKM B-2668 / P3M-2)</name>
    <dbReference type="NCBI Taxonomy" id="1191523"/>
    <lineage>
        <taxon>Bacteria</taxon>
        <taxon>Pseudomonadati</taxon>
        <taxon>Ignavibacteriota</taxon>
        <taxon>Ignavibacteria</taxon>
        <taxon>Ignavibacteriales</taxon>
        <taxon>Melioribacteraceae</taxon>
        <taxon>Melioribacter</taxon>
    </lineage>
</organism>
<reference evidence="10 11" key="1">
    <citation type="journal article" date="2013" name="PLoS ONE">
        <title>Genomic analysis of Melioribacter roseus, facultatively anaerobic organotrophic bacterium representing a novel deep lineage within Bacteriodetes/Chlorobi group.</title>
        <authorList>
            <person name="Kadnikov V.V."/>
            <person name="Mardanov A.V."/>
            <person name="Podosokorskaya O.A."/>
            <person name="Gavrilov S.N."/>
            <person name="Kublanov I.V."/>
            <person name="Beletsky A.V."/>
            <person name="Bonch-Osmolovskaya E.A."/>
            <person name="Ravin N.V."/>
        </authorList>
    </citation>
    <scope>NUCLEOTIDE SEQUENCE [LARGE SCALE GENOMIC DNA]</scope>
    <source>
        <strain evidence="11">JCM 17771 / P3M-2</strain>
    </source>
</reference>
<dbReference type="Gene3D" id="2.40.160.50">
    <property type="entry name" value="membrane protein fhac: a member of the omp85/tpsb transporter family"/>
    <property type="match status" value="1"/>
</dbReference>
<dbReference type="KEGG" id="mro:MROS_1884"/>
<dbReference type="InterPro" id="IPR034746">
    <property type="entry name" value="POTRA"/>
</dbReference>
<evidence type="ECO:0000256" key="6">
    <source>
        <dbReference type="ARBA" id="ARBA00023136"/>
    </source>
</evidence>
<dbReference type="PROSITE" id="PS51779">
    <property type="entry name" value="POTRA"/>
    <property type="match status" value="2"/>
</dbReference>
<keyword evidence="11" id="KW-1185">Reference proteome</keyword>
<dbReference type="GO" id="GO:0009279">
    <property type="term" value="C:cell outer membrane"/>
    <property type="evidence" value="ECO:0007669"/>
    <property type="project" value="UniProtKB-UniRule"/>
</dbReference>
<sequence length="796" mass="91312">MGITVEGNNTADPNTIIASSGLKVGDDITIPGDQTNNAIQNLWKFGIFEDVQIITEKKIDNGIFLKIIVKEYPRLEKFEIRGNDELSESDINKVITIVRGQTLKPQEVQKIITKIYDLYVDEGHLNASIKPLYFNFFDADTSDDEITITWQNRDDPDDFYETAYDLEKAVSINSVERIKRRTLVVLDIDEGEEVKVRSIVFNGNEAFDDDDLISEFEETKIKKWWKFWSSGNFKKEDYEKDKTLLTKFYQKNGYRDFVILKDSIYYSNDKKDLHIVIDVYEGPQYKVRNLVWEGNTVYGDNVLSTRLDFRKGDIFDYEKFNTNLHYNEKQTDVSSLYQDNGYLGFNLQAKEVKVAEDSVDIIITVNEGNRFKIGKVDIQGNDKTKDKVIRRELYTIPGNYFSRALILRSLQQLANLQYFNAEELYKSGFDYRPANDSTVNLIYKVQEKSSDYLNASVGYSGAFGFSGAIGFTLTNFSITEPFQMGGGQILNFNWQFGVGNFYRTFTLGFTEPWLMDTPTSVGFDLYDTRQRYVYDMRQSGISFRVGRRLTWPDDYFYIQGGFKFQYNNIIDGAGIYPEGLTRQYTLSTVLSRTDIDNPIFPSRGSKFALNLELSGGPILPGNVDYYKVELNTDWYKSLFNTNRIVLYNGLRLGYIHNLGDYRNINPFDFYYMGGSGMIIATVPLRGYEDRSLGVVSSGGNIIGSRVMFKNTLELRAALALEPIPIYLLAFAEAGNVYFDIKQTNLFDLKRSVGIGARILINPIGLIGFDYGYGFDRRSVDGKDPQWIFHFQFGQGL</sequence>
<protein>
    <recommendedName>
        <fullName evidence="8">Outer membrane protein assembly factor BamA</fullName>
    </recommendedName>
</protein>
<evidence type="ECO:0000256" key="7">
    <source>
        <dbReference type="ARBA" id="ARBA00023237"/>
    </source>
</evidence>
<dbReference type="EMBL" id="CP003557">
    <property type="protein sequence ID" value="AFN75117.1"/>
    <property type="molecule type" value="Genomic_DNA"/>
</dbReference>
<evidence type="ECO:0000259" key="9">
    <source>
        <dbReference type="PROSITE" id="PS51779"/>
    </source>
</evidence>
<dbReference type="Pfam" id="PF01103">
    <property type="entry name" value="Omp85"/>
    <property type="match status" value="1"/>
</dbReference>
<evidence type="ECO:0000256" key="2">
    <source>
        <dbReference type="ARBA" id="ARBA00022452"/>
    </source>
</evidence>
<comment type="subcellular location">
    <subcellularLocation>
        <location evidence="1">Membrane</location>
    </subcellularLocation>
</comment>
<keyword evidence="6" id="KW-0472">Membrane</keyword>
<dbReference type="Gene3D" id="3.10.20.310">
    <property type="entry name" value="membrane protein fhac"/>
    <property type="match status" value="5"/>
</dbReference>
<evidence type="ECO:0000256" key="8">
    <source>
        <dbReference type="NCBIfam" id="TIGR03303"/>
    </source>
</evidence>
<dbReference type="Proteomes" id="UP000009011">
    <property type="component" value="Chromosome"/>
</dbReference>
<dbReference type="PATRIC" id="fig|1191523.3.peg.1995"/>
<dbReference type="STRING" id="1191523.MROS_1884"/>
<dbReference type="AlphaFoldDB" id="I6YX12"/>
<dbReference type="GO" id="GO:0071709">
    <property type="term" value="P:membrane assembly"/>
    <property type="evidence" value="ECO:0007669"/>
    <property type="project" value="InterPro"/>
</dbReference>
<feature type="domain" description="POTRA" evidence="9">
    <location>
        <begin position="1"/>
        <end position="72"/>
    </location>
</feature>
<evidence type="ECO:0000256" key="4">
    <source>
        <dbReference type="ARBA" id="ARBA00022729"/>
    </source>
</evidence>
<dbReference type="NCBIfam" id="TIGR03303">
    <property type="entry name" value="OM_YaeT"/>
    <property type="match status" value="1"/>
</dbReference>
<evidence type="ECO:0000313" key="10">
    <source>
        <dbReference type="EMBL" id="AFN75117.1"/>
    </source>
</evidence>
<keyword evidence="7" id="KW-0998">Cell outer membrane</keyword>
<dbReference type="InterPro" id="IPR023707">
    <property type="entry name" value="OM_assembly_BamA"/>
</dbReference>
<dbReference type="InterPro" id="IPR000184">
    <property type="entry name" value="Bac_surfAg_D15"/>
</dbReference>
<evidence type="ECO:0000313" key="11">
    <source>
        <dbReference type="Proteomes" id="UP000009011"/>
    </source>
</evidence>
<evidence type="ECO:0000256" key="1">
    <source>
        <dbReference type="ARBA" id="ARBA00004370"/>
    </source>
</evidence>
<dbReference type="InterPro" id="IPR010827">
    <property type="entry name" value="BamA/TamA_POTRA"/>
</dbReference>
<dbReference type="eggNOG" id="COG4775">
    <property type="taxonomic scope" value="Bacteria"/>
</dbReference>
<keyword evidence="3" id="KW-0812">Transmembrane</keyword>